<dbReference type="Pfam" id="PF03481">
    <property type="entry name" value="Sua5_C"/>
    <property type="match status" value="1"/>
</dbReference>
<comment type="subcellular location">
    <subcellularLocation>
        <location evidence="1 13">Cytoplasm</location>
    </subcellularLocation>
</comment>
<dbReference type="GO" id="GO:0061710">
    <property type="term" value="F:L-threonylcarbamoyladenylate synthase"/>
    <property type="evidence" value="ECO:0007669"/>
    <property type="project" value="UniProtKB-EC"/>
</dbReference>
<keyword evidence="6 13" id="KW-0808">Transferase</keyword>
<dbReference type="NCBIfam" id="TIGR00057">
    <property type="entry name" value="L-threonylcarbamoyladenylate synthase"/>
    <property type="match status" value="1"/>
</dbReference>
<dbReference type="GO" id="GO:0005737">
    <property type="term" value="C:cytoplasm"/>
    <property type="evidence" value="ECO:0007669"/>
    <property type="project" value="UniProtKB-SubCell"/>
</dbReference>
<sequence length="334" mass="35577">MPTASILGESDDHVRMAARLLREGELVALPTETVYGLAGNARLETTVRSIFTVKGRPLIDPLIVHVHDFSQVEELCADVPPIAHQLAEAFWPGPLTLILPKAPQVSDLLTAGHPTVAVRMPAHPLARRILQAADVPLAAPSANPFGYISPTCAEHVQESLGERIGWIVDGGPCQKGIESTIIDVSTPGEIRLLRPGPLTGEQISEALNGLPVTTPAATSSDKPVAPGMLTRHYSPHTPLTLVPNGQLPPAIPPTAPEGSSAWLATARPRADASSPAYTRYWFSETGALEDISQSLFGMLRKLDQAGHSHIYVELPPSDGLGLSLIDRLNRAAAR</sequence>
<evidence type="ECO:0000256" key="14">
    <source>
        <dbReference type="PIRSR" id="PIRSR004930-1"/>
    </source>
</evidence>
<evidence type="ECO:0000313" key="17">
    <source>
        <dbReference type="EMBL" id="MBC2596084.1"/>
    </source>
</evidence>
<comment type="caution">
    <text evidence="17">The sequence shown here is derived from an EMBL/GenBank/DDBJ whole genome shotgun (WGS) entry which is preliminary data.</text>
</comment>
<evidence type="ECO:0000256" key="12">
    <source>
        <dbReference type="ARBA" id="ARBA00048366"/>
    </source>
</evidence>
<keyword evidence="9 13" id="KW-0547">Nucleotide-binding</keyword>
<reference evidence="17 18" key="1">
    <citation type="submission" date="2020-07" db="EMBL/GenBank/DDBJ databases">
        <authorList>
            <person name="Feng X."/>
        </authorList>
    </citation>
    <scope>NUCLEOTIDE SEQUENCE [LARGE SCALE GENOMIC DNA]</scope>
    <source>
        <strain evidence="17 18">JCM31066</strain>
    </source>
</reference>
<dbReference type="InterPro" id="IPR005145">
    <property type="entry name" value="Sua5_C"/>
</dbReference>
<keyword evidence="5 13" id="KW-0963">Cytoplasm</keyword>
<feature type="binding site" evidence="14">
    <location>
        <position position="179"/>
    </location>
    <ligand>
        <name>L-threonine</name>
        <dbReference type="ChEBI" id="CHEBI:57926"/>
    </ligand>
</feature>
<feature type="binding site" evidence="14">
    <location>
        <position position="233"/>
    </location>
    <ligand>
        <name>ATP</name>
        <dbReference type="ChEBI" id="CHEBI:30616"/>
    </ligand>
</feature>
<dbReference type="InterPro" id="IPR006070">
    <property type="entry name" value="Sua5-like_dom"/>
</dbReference>
<dbReference type="GO" id="GO:0005524">
    <property type="term" value="F:ATP binding"/>
    <property type="evidence" value="ECO:0007669"/>
    <property type="project" value="UniProtKB-UniRule"/>
</dbReference>
<evidence type="ECO:0000256" key="13">
    <source>
        <dbReference type="PIRNR" id="PIRNR004930"/>
    </source>
</evidence>
<evidence type="ECO:0000256" key="7">
    <source>
        <dbReference type="ARBA" id="ARBA00022694"/>
    </source>
</evidence>
<dbReference type="GO" id="GO:0003725">
    <property type="term" value="F:double-stranded RNA binding"/>
    <property type="evidence" value="ECO:0007669"/>
    <property type="project" value="UniProtKB-UniRule"/>
</dbReference>
<dbReference type="InterPro" id="IPR050156">
    <property type="entry name" value="TC-AMP_synthase_SUA5"/>
</dbReference>
<gene>
    <name evidence="17" type="ORF">H5P28_17590</name>
</gene>
<dbReference type="GO" id="GO:0000049">
    <property type="term" value="F:tRNA binding"/>
    <property type="evidence" value="ECO:0007669"/>
    <property type="project" value="TreeGrafter"/>
</dbReference>
<comment type="function">
    <text evidence="13">Required for the formation of a threonylcarbamoyl group on adenosine at position 37 (t(6)A37) in tRNAs that read codons beginning with adenine.</text>
</comment>
<evidence type="ECO:0000259" key="16">
    <source>
        <dbReference type="PROSITE" id="PS51163"/>
    </source>
</evidence>
<evidence type="ECO:0000256" key="5">
    <source>
        <dbReference type="ARBA" id="ARBA00022490"/>
    </source>
</evidence>
<dbReference type="SUPFAM" id="SSF55821">
    <property type="entry name" value="YrdC/RibB"/>
    <property type="match status" value="1"/>
</dbReference>
<dbReference type="AlphaFoldDB" id="A0A842HK89"/>
<feature type="domain" description="YrdC-like" evidence="16">
    <location>
        <begin position="11"/>
        <end position="198"/>
    </location>
</feature>
<feature type="binding site" evidence="14">
    <location>
        <position position="115"/>
    </location>
    <ligand>
        <name>ATP</name>
        <dbReference type="ChEBI" id="CHEBI:30616"/>
    </ligand>
</feature>
<evidence type="ECO:0000256" key="15">
    <source>
        <dbReference type="SAM" id="MobiDB-lite"/>
    </source>
</evidence>
<dbReference type="Gene3D" id="3.40.50.11030">
    <property type="entry name" value="Threonylcarbamoyl-AMP synthase, C-terminal domain"/>
    <property type="match status" value="1"/>
</dbReference>
<dbReference type="InterPro" id="IPR038385">
    <property type="entry name" value="Sua5/YwlC_C"/>
</dbReference>
<evidence type="ECO:0000256" key="11">
    <source>
        <dbReference type="ARBA" id="ARBA00029774"/>
    </source>
</evidence>
<accession>A0A842HK89</accession>
<keyword evidence="8 13" id="KW-0548">Nucleotidyltransferase</keyword>
<evidence type="ECO:0000313" key="18">
    <source>
        <dbReference type="Proteomes" id="UP000546464"/>
    </source>
</evidence>
<dbReference type="InterPro" id="IPR010923">
    <property type="entry name" value="T(6)A37_SUA5"/>
</dbReference>
<protein>
    <recommendedName>
        <fullName evidence="4 13">Threonylcarbamoyl-AMP synthase</fullName>
        <shortName evidence="13">TC-AMP synthase</shortName>
        <ecNumber evidence="3 13">2.7.7.87</ecNumber>
    </recommendedName>
    <alternativeName>
        <fullName evidence="11 13">L-threonylcarbamoyladenylate synthase</fullName>
    </alternativeName>
</protein>
<keyword evidence="10 13" id="KW-0067">ATP-binding</keyword>
<comment type="similarity">
    <text evidence="2 13">Belongs to the SUA5 family.</text>
</comment>
<dbReference type="EMBL" id="JACHVB010000060">
    <property type="protein sequence ID" value="MBC2596084.1"/>
    <property type="molecule type" value="Genomic_DNA"/>
</dbReference>
<keyword evidence="7 13" id="KW-0819">tRNA processing</keyword>
<name>A0A842HK89_9BACT</name>
<dbReference type="FunFam" id="3.90.870.10:FF:000009">
    <property type="entry name" value="Threonylcarbamoyl-AMP synthase, putative"/>
    <property type="match status" value="1"/>
</dbReference>
<feature type="binding site" evidence="14">
    <location>
        <position position="33"/>
    </location>
    <ligand>
        <name>L-threonine</name>
        <dbReference type="ChEBI" id="CHEBI:57926"/>
    </ligand>
</feature>
<dbReference type="PANTHER" id="PTHR17490">
    <property type="entry name" value="SUA5"/>
    <property type="match status" value="1"/>
</dbReference>
<evidence type="ECO:0000256" key="1">
    <source>
        <dbReference type="ARBA" id="ARBA00004496"/>
    </source>
</evidence>
<feature type="binding site" evidence="14">
    <location>
        <position position="119"/>
    </location>
    <ligand>
        <name>L-threonine</name>
        <dbReference type="ChEBI" id="CHEBI:57926"/>
    </ligand>
</feature>
<evidence type="ECO:0000256" key="4">
    <source>
        <dbReference type="ARBA" id="ARBA00015492"/>
    </source>
</evidence>
<dbReference type="Proteomes" id="UP000546464">
    <property type="component" value="Unassembled WGS sequence"/>
</dbReference>
<feature type="binding site" evidence="14">
    <location>
        <position position="194"/>
    </location>
    <ligand>
        <name>ATP</name>
        <dbReference type="ChEBI" id="CHEBI:30616"/>
    </ligand>
</feature>
<feature type="binding site" evidence="14">
    <location>
        <position position="141"/>
    </location>
    <ligand>
        <name>ATP</name>
        <dbReference type="ChEBI" id="CHEBI:30616"/>
    </ligand>
</feature>
<dbReference type="InterPro" id="IPR017945">
    <property type="entry name" value="DHBP_synth_RibB-like_a/b_dom"/>
</dbReference>
<evidence type="ECO:0000256" key="10">
    <source>
        <dbReference type="ARBA" id="ARBA00022840"/>
    </source>
</evidence>
<organism evidence="17 18">
    <name type="scientific">Ruficoccus amylovorans</name>
    <dbReference type="NCBI Taxonomy" id="1804625"/>
    <lineage>
        <taxon>Bacteria</taxon>
        <taxon>Pseudomonadati</taxon>
        <taxon>Verrucomicrobiota</taxon>
        <taxon>Opitutia</taxon>
        <taxon>Puniceicoccales</taxon>
        <taxon>Cerasicoccaceae</taxon>
        <taxon>Ruficoccus</taxon>
    </lineage>
</organism>
<dbReference type="PANTHER" id="PTHR17490:SF16">
    <property type="entry name" value="THREONYLCARBAMOYL-AMP SYNTHASE"/>
    <property type="match status" value="1"/>
</dbReference>
<comment type="catalytic activity">
    <reaction evidence="12 13">
        <text>L-threonine + hydrogencarbonate + ATP = L-threonylcarbamoyladenylate + diphosphate + H2O</text>
        <dbReference type="Rhea" id="RHEA:36407"/>
        <dbReference type="ChEBI" id="CHEBI:15377"/>
        <dbReference type="ChEBI" id="CHEBI:17544"/>
        <dbReference type="ChEBI" id="CHEBI:30616"/>
        <dbReference type="ChEBI" id="CHEBI:33019"/>
        <dbReference type="ChEBI" id="CHEBI:57926"/>
        <dbReference type="ChEBI" id="CHEBI:73682"/>
        <dbReference type="EC" id="2.7.7.87"/>
    </reaction>
</comment>
<dbReference type="Gene3D" id="3.90.870.10">
    <property type="entry name" value="DHBP synthase"/>
    <property type="match status" value="1"/>
</dbReference>
<feature type="binding site" evidence="14">
    <location>
        <position position="56"/>
    </location>
    <ligand>
        <name>ATP</name>
        <dbReference type="ChEBI" id="CHEBI:30616"/>
    </ligand>
</feature>
<dbReference type="GO" id="GO:0006450">
    <property type="term" value="P:regulation of translational fidelity"/>
    <property type="evidence" value="ECO:0007669"/>
    <property type="project" value="TreeGrafter"/>
</dbReference>
<dbReference type="PIRSF" id="PIRSF004930">
    <property type="entry name" value="Tln_factor_SUA5"/>
    <property type="match status" value="1"/>
</dbReference>
<feature type="binding site" evidence="14">
    <location>
        <position position="139"/>
    </location>
    <ligand>
        <name>L-threonine</name>
        <dbReference type="ChEBI" id="CHEBI:57926"/>
    </ligand>
</feature>
<dbReference type="GO" id="GO:0008033">
    <property type="term" value="P:tRNA processing"/>
    <property type="evidence" value="ECO:0007669"/>
    <property type="project" value="UniProtKB-KW"/>
</dbReference>
<dbReference type="RefSeq" id="WP_185677000.1">
    <property type="nucleotide sequence ID" value="NZ_JACHVB010000060.1"/>
</dbReference>
<evidence type="ECO:0000256" key="9">
    <source>
        <dbReference type="ARBA" id="ARBA00022741"/>
    </source>
</evidence>
<dbReference type="PROSITE" id="PS51163">
    <property type="entry name" value="YRDC"/>
    <property type="match status" value="1"/>
</dbReference>
<evidence type="ECO:0000256" key="2">
    <source>
        <dbReference type="ARBA" id="ARBA00007663"/>
    </source>
</evidence>
<feature type="binding site" evidence="14">
    <location>
        <position position="65"/>
    </location>
    <ligand>
        <name>L-threonine</name>
        <dbReference type="ChEBI" id="CHEBI:57926"/>
    </ligand>
</feature>
<dbReference type="Pfam" id="PF01300">
    <property type="entry name" value="Sua5_yciO_yrdC"/>
    <property type="match status" value="1"/>
</dbReference>
<feature type="binding site" evidence="14">
    <location>
        <position position="149"/>
    </location>
    <ligand>
        <name>ATP</name>
        <dbReference type="ChEBI" id="CHEBI:30616"/>
    </ligand>
</feature>
<feature type="region of interest" description="Disordered" evidence="15">
    <location>
        <begin position="235"/>
        <end position="259"/>
    </location>
</feature>
<proteinExistence type="inferred from homology"/>
<dbReference type="EC" id="2.7.7.87" evidence="3 13"/>
<keyword evidence="18" id="KW-1185">Reference proteome</keyword>
<evidence type="ECO:0000256" key="8">
    <source>
        <dbReference type="ARBA" id="ARBA00022695"/>
    </source>
</evidence>
<evidence type="ECO:0000256" key="6">
    <source>
        <dbReference type="ARBA" id="ARBA00022679"/>
    </source>
</evidence>
<evidence type="ECO:0000256" key="3">
    <source>
        <dbReference type="ARBA" id="ARBA00012584"/>
    </source>
</evidence>